<reference evidence="16 17" key="1">
    <citation type="submission" date="2022-12" db="EMBL/GenBank/DDBJ databases">
        <title>Chromosome-level genome assembly of true bugs.</title>
        <authorList>
            <person name="Ma L."/>
            <person name="Li H."/>
        </authorList>
    </citation>
    <scope>NUCLEOTIDE SEQUENCE [LARGE SCALE GENOMIC DNA]</scope>
    <source>
        <strain evidence="16">Lab_2022b</strain>
    </source>
</reference>
<evidence type="ECO:0000313" key="17">
    <source>
        <dbReference type="Proteomes" id="UP001461498"/>
    </source>
</evidence>
<dbReference type="EMBL" id="JAPXFL010000004">
    <property type="protein sequence ID" value="KAK9508203.1"/>
    <property type="molecule type" value="Genomic_DNA"/>
</dbReference>
<dbReference type="InterPro" id="IPR016135">
    <property type="entry name" value="UBQ-conjugating_enzyme/RWD"/>
</dbReference>
<keyword evidence="4" id="KW-0808">Transferase</keyword>
<evidence type="ECO:0000259" key="13">
    <source>
        <dbReference type="PROSITE" id="PS50089"/>
    </source>
</evidence>
<name>A0AAW1DGA6_9HEMI</name>
<feature type="domain" description="RING-type" evidence="13">
    <location>
        <begin position="278"/>
        <end position="327"/>
    </location>
</feature>
<dbReference type="InterPro" id="IPR031127">
    <property type="entry name" value="E3_UB_ligase_RBR"/>
</dbReference>
<dbReference type="InterPro" id="IPR044066">
    <property type="entry name" value="TRIAD_supradom"/>
</dbReference>
<evidence type="ECO:0000256" key="1">
    <source>
        <dbReference type="ARBA" id="ARBA00001798"/>
    </source>
</evidence>
<feature type="domain" description="RING-type" evidence="15">
    <location>
        <begin position="274"/>
        <end position="515"/>
    </location>
</feature>
<dbReference type="CDD" id="cd16628">
    <property type="entry name" value="RING-HC_RBR_RNF14"/>
    <property type="match status" value="1"/>
</dbReference>
<dbReference type="FunFam" id="3.30.40.10:FF:000137">
    <property type="entry name" value="RanBP-type and C3HC4-type zinc finger-containing protein 1"/>
    <property type="match status" value="1"/>
</dbReference>
<feature type="region of interest" description="Disordered" evidence="12">
    <location>
        <begin position="555"/>
        <end position="588"/>
    </location>
</feature>
<dbReference type="InterPro" id="IPR047548">
    <property type="entry name" value="Rcat_RBR_RNF14"/>
</dbReference>
<protein>
    <recommendedName>
        <fullName evidence="3">RBR-type E3 ubiquitin transferase</fullName>
        <ecNumber evidence="3">2.3.2.31</ecNumber>
    </recommendedName>
</protein>
<dbReference type="InterPro" id="IPR017907">
    <property type="entry name" value="Znf_RING_CS"/>
</dbReference>
<dbReference type="InterPro" id="IPR018957">
    <property type="entry name" value="Znf_C3HC4_RING-type"/>
</dbReference>
<feature type="compositionally biased region" description="Acidic residues" evidence="12">
    <location>
        <begin position="555"/>
        <end position="571"/>
    </location>
</feature>
<evidence type="ECO:0000256" key="6">
    <source>
        <dbReference type="ARBA" id="ARBA00022737"/>
    </source>
</evidence>
<dbReference type="InterPro" id="IPR002867">
    <property type="entry name" value="IBR_dom"/>
</dbReference>
<dbReference type="GO" id="GO:0061630">
    <property type="term" value="F:ubiquitin protein ligase activity"/>
    <property type="evidence" value="ECO:0007669"/>
    <property type="project" value="UniProtKB-EC"/>
</dbReference>
<dbReference type="Gene3D" id="3.10.110.10">
    <property type="entry name" value="Ubiquitin Conjugating Enzyme"/>
    <property type="match status" value="1"/>
</dbReference>
<feature type="compositionally biased region" description="Basic and acidic residues" evidence="12">
    <location>
        <begin position="572"/>
        <end position="582"/>
    </location>
</feature>
<dbReference type="PROSITE" id="PS51873">
    <property type="entry name" value="TRIAD"/>
    <property type="match status" value="1"/>
</dbReference>
<evidence type="ECO:0000256" key="5">
    <source>
        <dbReference type="ARBA" id="ARBA00022723"/>
    </source>
</evidence>
<keyword evidence="5" id="KW-0479">Metal-binding</keyword>
<evidence type="ECO:0000256" key="2">
    <source>
        <dbReference type="ARBA" id="ARBA00004906"/>
    </source>
</evidence>
<dbReference type="SMART" id="SM00591">
    <property type="entry name" value="RWD"/>
    <property type="match status" value="1"/>
</dbReference>
<evidence type="ECO:0000256" key="9">
    <source>
        <dbReference type="ARBA" id="ARBA00022833"/>
    </source>
</evidence>
<evidence type="ECO:0000256" key="11">
    <source>
        <dbReference type="PROSITE-ProRule" id="PRU00175"/>
    </source>
</evidence>
<keyword evidence="17" id="KW-1185">Reference proteome</keyword>
<comment type="catalytic activity">
    <reaction evidence="1">
        <text>[E2 ubiquitin-conjugating enzyme]-S-ubiquitinyl-L-cysteine + [acceptor protein]-L-lysine = [E2 ubiquitin-conjugating enzyme]-L-cysteine + [acceptor protein]-N(6)-ubiquitinyl-L-lysine.</text>
        <dbReference type="EC" id="2.3.2.31"/>
    </reaction>
</comment>
<dbReference type="GO" id="GO:0008270">
    <property type="term" value="F:zinc ion binding"/>
    <property type="evidence" value="ECO:0007669"/>
    <property type="project" value="UniProtKB-KW"/>
</dbReference>
<dbReference type="Pfam" id="PF01485">
    <property type="entry name" value="IBR"/>
    <property type="match status" value="1"/>
</dbReference>
<dbReference type="CDD" id="cd23820">
    <property type="entry name" value="RWD_RNF14"/>
    <property type="match status" value="1"/>
</dbReference>
<keyword evidence="8" id="KW-0833">Ubl conjugation pathway</keyword>
<evidence type="ECO:0000256" key="4">
    <source>
        <dbReference type="ARBA" id="ARBA00022679"/>
    </source>
</evidence>
<dbReference type="SUPFAM" id="SSF57850">
    <property type="entry name" value="RING/U-box"/>
    <property type="match status" value="3"/>
</dbReference>
<dbReference type="CDD" id="cd20354">
    <property type="entry name" value="Rcat_RBR_RNF14"/>
    <property type="match status" value="1"/>
</dbReference>
<proteinExistence type="inferred from homology"/>
<evidence type="ECO:0000256" key="12">
    <source>
        <dbReference type="SAM" id="MobiDB-lite"/>
    </source>
</evidence>
<dbReference type="Pfam" id="PF22191">
    <property type="entry name" value="IBR_1"/>
    <property type="match status" value="1"/>
</dbReference>
<keyword evidence="6" id="KW-0677">Repeat</keyword>
<keyword evidence="9" id="KW-0862">Zinc</keyword>
<dbReference type="SMART" id="SM00184">
    <property type="entry name" value="RING"/>
    <property type="match status" value="1"/>
</dbReference>
<dbReference type="Gene3D" id="1.20.120.1750">
    <property type="match status" value="1"/>
</dbReference>
<evidence type="ECO:0000256" key="3">
    <source>
        <dbReference type="ARBA" id="ARBA00012251"/>
    </source>
</evidence>
<dbReference type="EC" id="2.3.2.31" evidence="3"/>
<dbReference type="Gene3D" id="2.20.25.20">
    <property type="match status" value="1"/>
</dbReference>
<comment type="pathway">
    <text evidence="2">Protein modification; protein ubiquitination.</text>
</comment>
<comment type="similarity">
    <text evidence="10">Belongs to the RBR family. RNF14 subfamily.</text>
</comment>
<dbReference type="InterPro" id="IPR013083">
    <property type="entry name" value="Znf_RING/FYVE/PHD"/>
</dbReference>
<dbReference type="Gene3D" id="3.30.40.10">
    <property type="entry name" value="Zinc/RING finger domain, C3HC4 (zinc finger)"/>
    <property type="match status" value="1"/>
</dbReference>
<keyword evidence="7 11" id="KW-0863">Zinc-finger</keyword>
<dbReference type="InterPro" id="IPR006575">
    <property type="entry name" value="RWD_dom"/>
</dbReference>
<organism evidence="16 17">
    <name type="scientific">Rhynocoris fuscipes</name>
    <dbReference type="NCBI Taxonomy" id="488301"/>
    <lineage>
        <taxon>Eukaryota</taxon>
        <taxon>Metazoa</taxon>
        <taxon>Ecdysozoa</taxon>
        <taxon>Arthropoda</taxon>
        <taxon>Hexapoda</taxon>
        <taxon>Insecta</taxon>
        <taxon>Pterygota</taxon>
        <taxon>Neoptera</taxon>
        <taxon>Paraneoptera</taxon>
        <taxon>Hemiptera</taxon>
        <taxon>Heteroptera</taxon>
        <taxon>Panheteroptera</taxon>
        <taxon>Cimicomorpha</taxon>
        <taxon>Reduviidae</taxon>
        <taxon>Harpactorinae</taxon>
        <taxon>Harpactorini</taxon>
        <taxon>Rhynocoris</taxon>
    </lineage>
</organism>
<evidence type="ECO:0000259" key="15">
    <source>
        <dbReference type="PROSITE" id="PS51873"/>
    </source>
</evidence>
<dbReference type="InterPro" id="IPR001841">
    <property type="entry name" value="Znf_RING"/>
</dbReference>
<dbReference type="Pfam" id="PF05773">
    <property type="entry name" value="RWD"/>
    <property type="match status" value="1"/>
</dbReference>
<dbReference type="Proteomes" id="UP001461498">
    <property type="component" value="Unassembled WGS sequence"/>
</dbReference>
<evidence type="ECO:0000259" key="14">
    <source>
        <dbReference type="PROSITE" id="PS50908"/>
    </source>
</evidence>
<sequence length="639" mass="74730">MGDRENQVDEICVLESIYTDEELFVAKDEEPISGHFVAYHSLPDGFYVTYKNFKENTMTKLPVSHLPPITLKFKLPSDYPSKSMPDFELSCMWLSVKKLNLLCKRLDELWDKNSGSVILYIWTQFLKEESLEYLGIGQCIDLTRKYISELRRFGMRNTVKAAASLNDRLNVSDRADKDEYEKAIGCDNIDSEGCQPDCQQHCQYLATTNNDRRPSETMHYNRNARRSYMRTNQSIRTPIVKDDRIVIQNLTGIFTHQYINAYCEDRSKIEFLRNIYFCEICFQDKLGSKSIQFLPCKHVYCKDCIKEYFQTRINDGVVQSMPCPHDKCSSEASQHQIKDAIGSILFDKYDQLLLNATLNTMDDITYCPRQSCGTPVMRDADEKVAECSSCRFAFCVFCKMAYHGVEPCRLKDEEKRKIVEEYEQGDEETKFKLEKRYGKKQLQNMIQIYKSEDWISSNSKPCPHCEANIEKSDGCNKMICWKCKEYFCWLCLSSLDPQAPYQHYMDPTSKCNNQLFQGVNMDDEQQQEPHLRLLDINDDFLEIYDEGDDEEYIFGQELDDDGDDDIEFDDEGDHHQDDEARRQRGREHRYNNQQFIPRVLVRGRLDALDGVDNGLLISELLREEDRIAREDMIMRGQLV</sequence>
<dbReference type="PROSITE" id="PS50908">
    <property type="entry name" value="RWD"/>
    <property type="match status" value="1"/>
</dbReference>
<dbReference type="GO" id="GO:0016567">
    <property type="term" value="P:protein ubiquitination"/>
    <property type="evidence" value="ECO:0007669"/>
    <property type="project" value="InterPro"/>
</dbReference>
<feature type="domain" description="RWD" evidence="14">
    <location>
        <begin position="9"/>
        <end position="133"/>
    </location>
</feature>
<evidence type="ECO:0000256" key="7">
    <source>
        <dbReference type="ARBA" id="ARBA00022771"/>
    </source>
</evidence>
<dbReference type="AlphaFoldDB" id="A0AAW1DGA6"/>
<evidence type="ECO:0000256" key="10">
    <source>
        <dbReference type="ARBA" id="ARBA00044508"/>
    </source>
</evidence>
<evidence type="ECO:0000256" key="8">
    <source>
        <dbReference type="ARBA" id="ARBA00022786"/>
    </source>
</evidence>
<accession>A0AAW1DGA6</accession>
<dbReference type="Pfam" id="PF00097">
    <property type="entry name" value="zf-C3HC4"/>
    <property type="match status" value="1"/>
</dbReference>
<dbReference type="PROSITE" id="PS50089">
    <property type="entry name" value="ZF_RING_2"/>
    <property type="match status" value="1"/>
</dbReference>
<dbReference type="SMART" id="SM00647">
    <property type="entry name" value="IBR"/>
    <property type="match status" value="2"/>
</dbReference>
<dbReference type="SUPFAM" id="SSF54495">
    <property type="entry name" value="UBC-like"/>
    <property type="match status" value="1"/>
</dbReference>
<evidence type="ECO:0000313" key="16">
    <source>
        <dbReference type="EMBL" id="KAK9508203.1"/>
    </source>
</evidence>
<comment type="caution">
    <text evidence="16">The sequence shown here is derived from an EMBL/GenBank/DDBJ whole genome shotgun (WGS) entry which is preliminary data.</text>
</comment>
<dbReference type="PROSITE" id="PS00518">
    <property type="entry name" value="ZF_RING_1"/>
    <property type="match status" value="1"/>
</dbReference>
<dbReference type="CDD" id="cd20341">
    <property type="entry name" value="BRcat_RBR_RNF14"/>
    <property type="match status" value="1"/>
</dbReference>
<gene>
    <name evidence="16" type="ORF">O3M35_007918</name>
</gene>
<dbReference type="PANTHER" id="PTHR11685">
    <property type="entry name" value="RBR FAMILY RING FINGER AND IBR DOMAIN-CONTAINING"/>
    <property type="match status" value="1"/>
</dbReference>
<dbReference type="InterPro" id="IPR031128">
    <property type="entry name" value="RNF14_RING-HC_Zfn"/>
</dbReference>